<comment type="similarity">
    <text evidence="1 6">Belongs to the TACO1 family.</text>
</comment>
<gene>
    <name evidence="9" type="ORF">C7959_11616</name>
</gene>
<organism evidence="9 10">
    <name type="scientific">Orenia marismortui</name>
    <dbReference type="NCBI Taxonomy" id="46469"/>
    <lineage>
        <taxon>Bacteria</taxon>
        <taxon>Bacillati</taxon>
        <taxon>Bacillota</taxon>
        <taxon>Clostridia</taxon>
        <taxon>Halanaerobiales</taxon>
        <taxon>Halobacteroidaceae</taxon>
        <taxon>Orenia</taxon>
    </lineage>
</organism>
<dbReference type="InterPro" id="IPR002876">
    <property type="entry name" value="Transcrip_reg_TACO1-like"/>
</dbReference>
<evidence type="ECO:0000256" key="2">
    <source>
        <dbReference type="ARBA" id="ARBA00022490"/>
    </source>
</evidence>
<keyword evidence="10" id="KW-1185">Reference proteome</keyword>
<evidence type="ECO:0000259" key="7">
    <source>
        <dbReference type="Pfam" id="PF01709"/>
    </source>
</evidence>
<dbReference type="Gene3D" id="3.30.70.980">
    <property type="match status" value="2"/>
</dbReference>
<dbReference type="Pfam" id="PF20772">
    <property type="entry name" value="TACO1_YebC_N"/>
    <property type="match status" value="1"/>
</dbReference>
<dbReference type="NCBIfam" id="NF009044">
    <property type="entry name" value="PRK12378.1"/>
    <property type="match status" value="1"/>
</dbReference>
<proteinExistence type="inferred from homology"/>
<dbReference type="InterPro" id="IPR029072">
    <property type="entry name" value="YebC-like"/>
</dbReference>
<dbReference type="RefSeq" id="WP_134117079.1">
    <property type="nucleotide sequence ID" value="NZ_SOEG01000016.1"/>
</dbReference>
<evidence type="ECO:0000256" key="5">
    <source>
        <dbReference type="ARBA" id="ARBA00023163"/>
    </source>
</evidence>
<evidence type="ECO:0000256" key="3">
    <source>
        <dbReference type="ARBA" id="ARBA00023015"/>
    </source>
</evidence>
<dbReference type="EMBL" id="SOEG01000016">
    <property type="protein sequence ID" value="TDX51041.1"/>
    <property type="molecule type" value="Genomic_DNA"/>
</dbReference>
<dbReference type="FunFam" id="1.10.10.200:FF:000002">
    <property type="entry name" value="Probable transcriptional regulatory protein CLM62_37755"/>
    <property type="match status" value="1"/>
</dbReference>
<dbReference type="SUPFAM" id="SSF75625">
    <property type="entry name" value="YebC-like"/>
    <property type="match status" value="1"/>
</dbReference>
<dbReference type="Gene3D" id="1.10.10.200">
    <property type="match status" value="1"/>
</dbReference>
<dbReference type="GO" id="GO:0003677">
    <property type="term" value="F:DNA binding"/>
    <property type="evidence" value="ECO:0007669"/>
    <property type="project" value="UniProtKB-UniRule"/>
</dbReference>
<evidence type="ECO:0000256" key="4">
    <source>
        <dbReference type="ARBA" id="ARBA00023125"/>
    </source>
</evidence>
<name>A0A4R8H005_9FIRM</name>
<dbReference type="InterPro" id="IPR026564">
    <property type="entry name" value="Transcrip_reg_TACO1-like_dom3"/>
</dbReference>
<keyword evidence="4 6" id="KW-0238">DNA-binding</keyword>
<dbReference type="NCBIfam" id="TIGR01033">
    <property type="entry name" value="YebC/PmpR family DNA-binding transcriptional regulator"/>
    <property type="match status" value="1"/>
</dbReference>
<evidence type="ECO:0000256" key="1">
    <source>
        <dbReference type="ARBA" id="ARBA00008724"/>
    </source>
</evidence>
<keyword evidence="3 6" id="KW-0805">Transcription regulation</keyword>
<dbReference type="PANTHER" id="PTHR12532:SF6">
    <property type="entry name" value="TRANSCRIPTIONAL REGULATORY PROTEIN YEBC-RELATED"/>
    <property type="match status" value="1"/>
</dbReference>
<evidence type="ECO:0000259" key="8">
    <source>
        <dbReference type="Pfam" id="PF20772"/>
    </source>
</evidence>
<feature type="domain" description="TACO1/YebC-like second and third" evidence="7">
    <location>
        <begin position="82"/>
        <end position="240"/>
    </location>
</feature>
<dbReference type="Proteomes" id="UP000295832">
    <property type="component" value="Unassembled WGS sequence"/>
</dbReference>
<dbReference type="FunFam" id="3.30.70.980:FF:000002">
    <property type="entry name" value="Probable transcriptional regulatory protein YebC"/>
    <property type="match status" value="1"/>
</dbReference>
<dbReference type="InterPro" id="IPR049083">
    <property type="entry name" value="TACO1_YebC_N"/>
</dbReference>
<reference evidence="9 10" key="1">
    <citation type="submission" date="2019-03" db="EMBL/GenBank/DDBJ databases">
        <title>Subsurface microbial communities from deep shales in Ohio and West Virginia, USA.</title>
        <authorList>
            <person name="Wrighton K."/>
        </authorList>
    </citation>
    <scope>NUCLEOTIDE SEQUENCE [LARGE SCALE GENOMIC DNA]</scope>
    <source>
        <strain evidence="9 10">MSL 6dP</strain>
    </source>
</reference>
<dbReference type="AlphaFoldDB" id="A0A4R8H005"/>
<dbReference type="GO" id="GO:0005829">
    <property type="term" value="C:cytosol"/>
    <property type="evidence" value="ECO:0007669"/>
    <property type="project" value="TreeGrafter"/>
</dbReference>
<evidence type="ECO:0000256" key="6">
    <source>
        <dbReference type="HAMAP-Rule" id="MF_00693"/>
    </source>
</evidence>
<keyword evidence="2 6" id="KW-0963">Cytoplasm</keyword>
<evidence type="ECO:0000313" key="10">
    <source>
        <dbReference type="Proteomes" id="UP000295832"/>
    </source>
</evidence>
<comment type="caution">
    <text evidence="9">The sequence shown here is derived from an EMBL/GenBank/DDBJ whole genome shotgun (WGS) entry which is preliminary data.</text>
</comment>
<dbReference type="InterPro" id="IPR048300">
    <property type="entry name" value="TACO1_YebC-like_2nd/3rd_dom"/>
</dbReference>
<protein>
    <recommendedName>
        <fullName evidence="6">Probable transcriptional regulatory protein C7959_11616</fullName>
    </recommendedName>
</protein>
<sequence>MAGHSKWANIKHKKAKEDKRRGKLFSKLVKKITVAARNGGGDPETNNDLALAIQKAKDANMPKDNIERAIKRGTGELEGVEYEEFVYEGYAPAGVALYMEIMTDNRNRAASEVRHVLSKNGGNLGENGCVSWMFERKGQLIIDRSEQEIDEDEIMMSALEAGAEDINIEEDSVEIITEAGALKEVRTAMEEAGYKFSSGDVAMIPENILDVTDPSEAKKVLKLIDALEDHDDVQEVYANFNIPDEVMEEIEDEI</sequence>
<feature type="domain" description="TACO1/YebC-like N-terminal" evidence="8">
    <location>
        <begin position="5"/>
        <end position="76"/>
    </location>
</feature>
<dbReference type="NCBIfam" id="NF001030">
    <property type="entry name" value="PRK00110.1"/>
    <property type="match status" value="1"/>
</dbReference>
<dbReference type="STRING" id="926561.GCA_000379025_00558"/>
<dbReference type="HAMAP" id="MF_00693">
    <property type="entry name" value="Transcrip_reg_TACO1"/>
    <property type="match status" value="1"/>
</dbReference>
<dbReference type="InterPro" id="IPR017856">
    <property type="entry name" value="Integrase-like_N"/>
</dbReference>
<dbReference type="Pfam" id="PF01709">
    <property type="entry name" value="Transcrip_reg"/>
    <property type="match status" value="1"/>
</dbReference>
<dbReference type="PANTHER" id="PTHR12532">
    <property type="entry name" value="TRANSLATIONAL ACTIVATOR OF CYTOCHROME C OXIDASE 1"/>
    <property type="match status" value="1"/>
</dbReference>
<comment type="subcellular location">
    <subcellularLocation>
        <location evidence="6">Cytoplasm</location>
    </subcellularLocation>
</comment>
<evidence type="ECO:0000313" key="9">
    <source>
        <dbReference type="EMBL" id="TDX51041.1"/>
    </source>
</evidence>
<dbReference type="GO" id="GO:0006355">
    <property type="term" value="P:regulation of DNA-templated transcription"/>
    <property type="evidence" value="ECO:0007669"/>
    <property type="project" value="UniProtKB-UniRule"/>
</dbReference>
<accession>A0A4R8H005</accession>
<keyword evidence="5 6" id="KW-0804">Transcription</keyword>